<dbReference type="SUPFAM" id="SSF53756">
    <property type="entry name" value="UDP-Glycosyltransferase/glycogen phosphorylase"/>
    <property type="match status" value="1"/>
</dbReference>
<dbReference type="Proteomes" id="UP000629596">
    <property type="component" value="Unassembled WGS sequence"/>
</dbReference>
<protein>
    <submittedName>
        <fullName evidence="3">Uncharacterized protein</fullName>
    </submittedName>
</protein>
<evidence type="ECO:0000313" key="2">
    <source>
        <dbReference type="EMBL" id="MBC8602236.1"/>
    </source>
</evidence>
<evidence type="ECO:0000313" key="5">
    <source>
        <dbReference type="Proteomes" id="UP000629596"/>
    </source>
</evidence>
<evidence type="ECO:0000313" key="3">
    <source>
        <dbReference type="EMBL" id="RDU49047.1"/>
    </source>
</evidence>
<comment type="caution">
    <text evidence="3">The sequence shown here is derived from an EMBL/GenBank/DDBJ whole genome shotgun (WGS) entry which is preliminary data.</text>
</comment>
<dbReference type="Proteomes" id="UP000256321">
    <property type="component" value="Unassembled WGS sequence"/>
</dbReference>
<evidence type="ECO:0000313" key="4">
    <source>
        <dbReference type="Proteomes" id="UP000256321"/>
    </source>
</evidence>
<accession>A0A3D8HEQ0</accession>
<dbReference type="Gene3D" id="3.40.50.2000">
    <property type="entry name" value="Glycogen Phosphorylase B"/>
    <property type="match status" value="1"/>
</dbReference>
<proteinExistence type="predicted"/>
<reference evidence="2 5" key="2">
    <citation type="submission" date="2020-08" db="EMBL/GenBank/DDBJ databases">
        <title>Genome public.</title>
        <authorList>
            <person name="Liu C."/>
            <person name="Sun Q."/>
        </authorList>
    </citation>
    <scope>NUCLEOTIDE SEQUENCE [LARGE SCALE GENOMIC DNA]</scope>
    <source>
        <strain evidence="2 5">426_9</strain>
    </source>
</reference>
<feature type="coiled-coil region" evidence="1">
    <location>
        <begin position="286"/>
        <end position="313"/>
    </location>
</feature>
<reference evidence="3 4" key="1">
    <citation type="submission" date="2018-07" db="EMBL/GenBank/DDBJ databases">
        <title>Parabacteroides acidifaciens nov. sp., isolated from human feces.</title>
        <authorList>
            <person name="Wang Y.J."/>
        </authorList>
    </citation>
    <scope>NUCLEOTIDE SEQUENCE [LARGE SCALE GENOMIC DNA]</scope>
    <source>
        <strain evidence="3 4">426-9</strain>
    </source>
</reference>
<dbReference type="AlphaFoldDB" id="A0A3D8HEQ0"/>
<gene>
    <name evidence="3" type="ORF">DWU89_11250</name>
    <name evidence="2" type="ORF">H8784_10975</name>
</gene>
<keyword evidence="1" id="KW-0175">Coiled coil</keyword>
<dbReference type="EMBL" id="JACRTI010000024">
    <property type="protein sequence ID" value="MBC8602236.1"/>
    <property type="molecule type" value="Genomic_DNA"/>
</dbReference>
<keyword evidence="5" id="KW-1185">Reference proteome</keyword>
<evidence type="ECO:0000256" key="1">
    <source>
        <dbReference type="SAM" id="Coils"/>
    </source>
</evidence>
<organism evidence="3 4">
    <name type="scientific">Parabacteroides acidifaciens</name>
    <dbReference type="NCBI Taxonomy" id="2290935"/>
    <lineage>
        <taxon>Bacteria</taxon>
        <taxon>Pseudomonadati</taxon>
        <taxon>Bacteroidota</taxon>
        <taxon>Bacteroidia</taxon>
        <taxon>Bacteroidales</taxon>
        <taxon>Tannerellaceae</taxon>
        <taxon>Parabacteroides</taxon>
    </lineage>
</organism>
<name>A0A3D8HEQ0_9BACT</name>
<dbReference type="RefSeq" id="WP_115499742.1">
    <property type="nucleotide sequence ID" value="NZ_JACRTI010000024.1"/>
</dbReference>
<sequence length="339" mass="39427">MSSFLFDILPVDTDVKLTIQLACLLNEEGHEVYYTDSSDSAFTFYLLQKGIGRVLYPGDFRWFKPDLVLLDRRLENRIGFYRNRNIRIIYLGLWFGDKQNVSKDFPLLFLAPSPLDYQDQSDGWLVCAGPLLDIGNISEKVLSKREELLAGRMSRYKKQNSKLSLFIVTEMTENINIGFHFYELVKDFCLQYPQYEIIVCSNSKDWLNRLFPLPVNMQFYLSDTSRRLTASGDLLVTNGDLDMLVSCIYHSLPVLLLPVTKVQAENTARMVYHGLGLQMDCKCGTVDDFRNQIQTLLQNKDDITAKMNRMSELFNRKSKQVHYVISWLEELVNRKERMI</sequence>
<dbReference type="EMBL" id="QREV01000024">
    <property type="protein sequence ID" value="RDU49047.1"/>
    <property type="molecule type" value="Genomic_DNA"/>
</dbReference>